<dbReference type="Proteomes" id="UP000308549">
    <property type="component" value="Unassembled WGS sequence"/>
</dbReference>
<dbReference type="PANTHER" id="PTHR21539:SF0">
    <property type="entry name" value="SAGA-ASSOCIATED FACTOR 29"/>
    <property type="match status" value="1"/>
</dbReference>
<dbReference type="GO" id="GO:0000124">
    <property type="term" value="C:SAGA complex"/>
    <property type="evidence" value="ECO:0007669"/>
    <property type="project" value="InterPro"/>
</dbReference>
<evidence type="ECO:0000256" key="1">
    <source>
        <dbReference type="SAM" id="MobiDB-lite"/>
    </source>
</evidence>
<feature type="region of interest" description="Disordered" evidence="1">
    <location>
        <begin position="121"/>
        <end position="245"/>
    </location>
</feature>
<feature type="compositionally biased region" description="Basic and acidic residues" evidence="1">
    <location>
        <begin position="2021"/>
        <end position="2042"/>
    </location>
</feature>
<feature type="compositionally biased region" description="Low complexity" evidence="1">
    <location>
        <begin position="1358"/>
        <end position="1374"/>
    </location>
</feature>
<dbReference type="OrthoDB" id="10265994at2759"/>
<proteinExistence type="predicted"/>
<dbReference type="InterPro" id="IPR010750">
    <property type="entry name" value="SGF29_tudor-like_dom"/>
</dbReference>
<dbReference type="Gene3D" id="2.30.30.140">
    <property type="match status" value="1"/>
</dbReference>
<dbReference type="InterPro" id="IPR037802">
    <property type="entry name" value="SGF29"/>
</dbReference>
<comment type="caution">
    <text evidence="3">The sequence shown here is derived from an EMBL/GenBank/DDBJ whole genome shotgun (WGS) entry which is preliminary data.</text>
</comment>
<feature type="compositionally biased region" description="Basic and acidic residues" evidence="1">
    <location>
        <begin position="456"/>
        <end position="478"/>
    </location>
</feature>
<feature type="compositionally biased region" description="Polar residues" evidence="1">
    <location>
        <begin position="1549"/>
        <end position="1563"/>
    </location>
</feature>
<feature type="compositionally biased region" description="Polar residues" evidence="1">
    <location>
        <begin position="1863"/>
        <end position="1898"/>
    </location>
</feature>
<protein>
    <recommendedName>
        <fullName evidence="2">SGF29 C-terminal domain-containing protein</fullName>
    </recommendedName>
</protein>
<dbReference type="EMBL" id="NAJL01000028">
    <property type="protein sequence ID" value="TKA26442.1"/>
    <property type="molecule type" value="Genomic_DNA"/>
</dbReference>
<dbReference type="PROSITE" id="PS51518">
    <property type="entry name" value="SGF29_C"/>
    <property type="match status" value="1"/>
</dbReference>
<evidence type="ECO:0000259" key="2">
    <source>
        <dbReference type="PROSITE" id="PS51518"/>
    </source>
</evidence>
<feature type="compositionally biased region" description="Low complexity" evidence="1">
    <location>
        <begin position="1222"/>
        <end position="1233"/>
    </location>
</feature>
<feature type="compositionally biased region" description="Polar residues" evidence="1">
    <location>
        <begin position="721"/>
        <end position="745"/>
    </location>
</feature>
<feature type="compositionally biased region" description="Low complexity" evidence="1">
    <location>
        <begin position="1514"/>
        <end position="1546"/>
    </location>
</feature>
<feature type="region of interest" description="Disordered" evidence="1">
    <location>
        <begin position="830"/>
        <end position="853"/>
    </location>
</feature>
<feature type="compositionally biased region" description="Low complexity" evidence="1">
    <location>
        <begin position="152"/>
        <end position="182"/>
    </location>
</feature>
<feature type="compositionally biased region" description="Basic residues" evidence="1">
    <location>
        <begin position="527"/>
        <end position="536"/>
    </location>
</feature>
<feature type="compositionally biased region" description="Low complexity" evidence="1">
    <location>
        <begin position="213"/>
        <end position="241"/>
    </location>
</feature>
<feature type="region of interest" description="Disordered" evidence="1">
    <location>
        <begin position="503"/>
        <end position="572"/>
    </location>
</feature>
<feature type="compositionally biased region" description="Polar residues" evidence="1">
    <location>
        <begin position="1750"/>
        <end position="1761"/>
    </location>
</feature>
<feature type="compositionally biased region" description="Low complexity" evidence="1">
    <location>
        <begin position="1658"/>
        <end position="1673"/>
    </location>
</feature>
<dbReference type="InterPro" id="IPR047288">
    <property type="entry name" value="Tudor_SGF29_rpt1"/>
</dbReference>
<feature type="compositionally biased region" description="Pro residues" evidence="1">
    <location>
        <begin position="1975"/>
        <end position="1984"/>
    </location>
</feature>
<feature type="region of interest" description="Disordered" evidence="1">
    <location>
        <begin position="641"/>
        <end position="663"/>
    </location>
</feature>
<feature type="compositionally biased region" description="Acidic residues" evidence="1">
    <location>
        <begin position="839"/>
        <end position="853"/>
    </location>
</feature>
<keyword evidence="4" id="KW-1185">Reference proteome</keyword>
<dbReference type="Pfam" id="PF07039">
    <property type="entry name" value="SGF29_Tudor"/>
    <property type="match status" value="1"/>
</dbReference>
<feature type="compositionally biased region" description="Low complexity" evidence="1">
    <location>
        <begin position="1774"/>
        <end position="1787"/>
    </location>
</feature>
<feature type="compositionally biased region" description="Basic and acidic residues" evidence="1">
    <location>
        <begin position="1831"/>
        <end position="1845"/>
    </location>
</feature>
<feature type="compositionally biased region" description="Basic and acidic residues" evidence="1">
    <location>
        <begin position="1674"/>
        <end position="1684"/>
    </location>
</feature>
<feature type="compositionally biased region" description="Basic and acidic residues" evidence="1">
    <location>
        <begin position="1900"/>
        <end position="1939"/>
    </location>
</feature>
<feature type="region of interest" description="Disordered" evidence="1">
    <location>
        <begin position="1358"/>
        <end position="1377"/>
    </location>
</feature>
<gene>
    <name evidence="3" type="ORF">B0A50_05278</name>
</gene>
<feature type="compositionally biased region" description="Basic and acidic residues" evidence="1">
    <location>
        <begin position="1238"/>
        <end position="1252"/>
    </location>
</feature>
<feature type="region of interest" description="Disordered" evidence="1">
    <location>
        <begin position="922"/>
        <end position="942"/>
    </location>
</feature>
<dbReference type="CDD" id="cd20393">
    <property type="entry name" value="Tudor_SGF29_rpt1"/>
    <property type="match status" value="1"/>
</dbReference>
<organism evidence="3 4">
    <name type="scientific">Salinomyces thailandicus</name>
    <dbReference type="NCBI Taxonomy" id="706561"/>
    <lineage>
        <taxon>Eukaryota</taxon>
        <taxon>Fungi</taxon>
        <taxon>Dikarya</taxon>
        <taxon>Ascomycota</taxon>
        <taxon>Pezizomycotina</taxon>
        <taxon>Dothideomycetes</taxon>
        <taxon>Dothideomycetidae</taxon>
        <taxon>Mycosphaerellales</taxon>
        <taxon>Teratosphaeriaceae</taxon>
        <taxon>Salinomyces</taxon>
    </lineage>
</organism>
<accession>A0A4U0TWN4</accession>
<sequence length="2251" mass="245164">MSSRNRGRASHNNQDADEERRLWSEIKGRAKDVDAMVSRSNTIGAEITEVEAQQAALIDAGKDSSAQLDDRLEKLYRENVKICEDVQHIIEGKSNDMNLLDSIKILAGLREASEESAAAALHVGTSQGRERGSAGGGRSGKAKRTIVGAKSGGPVAAVEEGEEVGSSAAPSPRISISAAAGRLTKEGKTSRAGSIPATREASVKIEDGAESVASSNDAPPSTSTPTTSAANASASKTAVSSMRPSNRLVLKMGEVVFCRHSQQSASKSSADLPEGEGILCRVTAVIGEGKQRRYEVQDADTSGEAPPPQRASVSQLIQIPQTNRGLSDLPKGKSVLAQYPDTTTFYKAEVSEGWKAGATGNEPVRLNFADDDQTKEVERKFDTHARVTEQYAPGTERGLSSFWSRSGGRPQVNVIQHQLSPGLLLPHGGVDPDWEDTEEEVAAGPSLVLPTHSGRRKEMDSRFREELDEERKREREAADPEAVAMIKSTNDWKQMGLIPLESHRSMSDLPIGDRAFDADGTKTSPPPRRKLQKRRPGDRAITPQQKAWATPRKTENSAPVVPSPTTPRSAPARYTGILEDRDLGPQPRRFNFLERAGKRVADFFKPGQYDAVCEQLRDRDEGLEPYSGLHERWRHGLRLTSAPQQRLPHDELPDRDEDLGDDTSKVMHEDSFKYYSTIEDWDKVEGFTYAGDIGGRDRWSINANLRADIFQSAPPLLQARNGGTSALRTNPSNPTGSPTAKQDPQPQRGEHIAVGSLVQQLRRRGSSTSTYAAPATKIEANDINPQSDVDPQTEESESPGELELGRGIEAGLQETFGEDEDFEEGFWRSVQEQQQEQEREQEQEEEQEQESEDFWSRAWGAFDDVCEALMPSLDASPLSRACRVLEGELRSVIRVGESRLGLDGCEIVSPALEGLSLDAPSLNTSPSLDPPSLNISPSSEPCQSLNHQQGEFLSVSDSPFGLGDCELLLSSPDAYSPSSSSLPVEELRGDCVAVDDLLSETDDYELVPPSPNALPPGSSSPIVEDEQEHVHEVNYSSSELDDCGAGPIVQASNFAFVTARMPNEPDPFPFLHGHLRLLSSVLTLPHCSHRGGPEHASPSPLDLQADSLLSDSYKAKEWFLDLGEETYHAFAGMNQAHPRDGTPLTARIGARLLIGNAEERKETLRICRDWGLYAMLEELETIQDTGMDGLRAVLDRVRQREAEQRQQRRRGTEQPYRRRQEAGQQRQTRRQGQLETDAEFREYADVLSERRTRSPSTTPTPEHRQRRRSAAQAIIPLMSGLPSRPPTNLPRACAPTIIPSTGVQSGNTNRTPVAAAWHDYDSGGHRQAHPAVQTKQVAEQGVQDDFDYDEVLEGDFTLDSVLPSPSPSSLASPASPDPLPDVGEIVIDPNAALLKKASELVKLAKNVVPPAFRSGGRGKDFLTRLGQGDGGRVVSVEEDALPDSGASGQDLDAVRVKGAKQDENISPASESPAQGDDVGTDHKDPIDRRSETVKPISPVQLAGHIHKVPADTCPASPSPTSSIRTSSTSSSERCRNLNYNLRGNRGWRPNTSKAPASTGTTGDNAPAQPISAAPSKPLAIVQPSASSPSRTKHLDSTVDRLEIEANKRSADERLRGLKAEAARREQEKSTDRATKENTAANKGAPPTLAKVAADVKEAAASSPSSSSPSSFSSIDREARLRRLPPELQMTVATNSAPSTKSEKKPVNDGTKIDVTDQSRRVSFTDPFDDGGSGERRKAPQPGSVPPGMQTRDTASHSQGLSTFPGGPSERGRRLSQLALSSGGSAASPSNLRLELRPVPRSQRAGLPPSWAAVAAAEGCLEGCDYDEQQEGEEKLRKDSSRKVSDPECASSGEAAEEGGGGNKSLSTERSPAETCPTTATSPTDMDTSQQQHTQLAQSEQDERTAALERHERQKVLRAIHNDMNAERGMPRPPQAREHDDGSDEDAYEDALSVVPPSPRLGGSDEGFADALPERVLPPTPPPHAELPARSLGESGAEALDPLDRKAYENLSDSSGEETEKEYDRKVEDRVNSMMKEAKLRAEQKKRRKAERKKMEDKQEQEEYMTPEDYAWLDATERSLNRKRRNANLPSAKPVSEDIKNGGEESMADRHNITTYAARYGNVQWGLHTLAHEQAWKPPPQPTRDVAQIQRYLDEDVMTRMLPMAGSGHQAQRILPDRSGTDRAMDAWLCKRVRQREERLVATMEEVVAGAGHGAAWIEESPAGTRTVFTAAGQGVEVNWRRTSFDAEEGVK</sequence>
<feature type="region of interest" description="Disordered" evidence="1">
    <location>
        <begin position="449"/>
        <end position="484"/>
    </location>
</feature>
<reference evidence="3 4" key="1">
    <citation type="submission" date="2017-03" db="EMBL/GenBank/DDBJ databases">
        <title>Genomes of endolithic fungi from Antarctica.</title>
        <authorList>
            <person name="Coleine C."/>
            <person name="Masonjones S."/>
            <person name="Stajich J.E."/>
        </authorList>
    </citation>
    <scope>NUCLEOTIDE SEQUENCE [LARGE SCALE GENOMIC DNA]</scope>
    <source>
        <strain evidence="3 4">CCFEE 6315</strain>
    </source>
</reference>
<feature type="region of interest" description="Disordered" evidence="1">
    <location>
        <begin position="1201"/>
        <end position="1269"/>
    </location>
</feature>
<feature type="domain" description="SGF29 C-terminal" evidence="2">
    <location>
        <begin position="246"/>
        <end position="391"/>
    </location>
</feature>
<feature type="region of interest" description="Disordered" evidence="1">
    <location>
        <begin position="1612"/>
        <end position="1811"/>
    </location>
</feature>
<feature type="region of interest" description="Disordered" evidence="1">
    <location>
        <begin position="1"/>
        <end position="20"/>
    </location>
</feature>
<feature type="compositionally biased region" description="Basic and acidic residues" evidence="1">
    <location>
        <begin position="1201"/>
        <end position="1221"/>
    </location>
</feature>
<dbReference type="PANTHER" id="PTHR21539">
    <property type="entry name" value="SAGA-ASSOCIATED FACTOR 29"/>
    <property type="match status" value="1"/>
</dbReference>
<feature type="compositionally biased region" description="Basic and acidic residues" evidence="1">
    <location>
        <begin position="1700"/>
        <end position="1719"/>
    </location>
</feature>
<feature type="region of interest" description="Disordered" evidence="1">
    <location>
        <begin position="716"/>
        <end position="805"/>
    </location>
</feature>
<feature type="compositionally biased region" description="Acidic residues" evidence="1">
    <location>
        <begin position="791"/>
        <end position="800"/>
    </location>
</feature>
<feature type="region of interest" description="Disordered" evidence="1">
    <location>
        <begin position="1438"/>
        <end position="1600"/>
    </location>
</feature>
<evidence type="ECO:0000313" key="4">
    <source>
        <dbReference type="Proteomes" id="UP000308549"/>
    </source>
</evidence>
<name>A0A4U0TWN4_9PEZI</name>
<feature type="compositionally biased region" description="Polar residues" evidence="1">
    <location>
        <begin position="1690"/>
        <end position="1699"/>
    </location>
</feature>
<feature type="compositionally biased region" description="Basic and acidic residues" evidence="1">
    <location>
        <begin position="1479"/>
        <end position="1492"/>
    </location>
</feature>
<feature type="region of interest" description="Disordered" evidence="1">
    <location>
        <begin position="1824"/>
        <end position="2061"/>
    </location>
</feature>
<feature type="compositionally biased region" description="Basic and acidic residues" evidence="1">
    <location>
        <begin position="1452"/>
        <end position="1463"/>
    </location>
</feature>
<feature type="compositionally biased region" description="Basic and acidic residues" evidence="1">
    <location>
        <begin position="1612"/>
        <end position="1635"/>
    </location>
</feature>
<evidence type="ECO:0000313" key="3">
    <source>
        <dbReference type="EMBL" id="TKA26442.1"/>
    </source>
</evidence>